<dbReference type="Pfam" id="PF02734">
    <property type="entry name" value="Dak2"/>
    <property type="match status" value="1"/>
</dbReference>
<dbReference type="SUPFAM" id="SSF101473">
    <property type="entry name" value="DhaL-like"/>
    <property type="match status" value="1"/>
</dbReference>
<gene>
    <name evidence="2" type="ordered locus">MYPU_1610</name>
</gene>
<keyword evidence="3" id="KW-1185">Reference proteome</keyword>
<name>Q98R49_MYCPU</name>
<dbReference type="SMART" id="SM01120">
    <property type="entry name" value="Dak2"/>
    <property type="match status" value="1"/>
</dbReference>
<feature type="domain" description="DhaL" evidence="1">
    <location>
        <begin position="9"/>
        <end position="201"/>
    </location>
</feature>
<dbReference type="PANTHER" id="PTHR33434">
    <property type="entry name" value="DEGV DOMAIN-CONTAINING PROTEIN DR_1986-RELATED"/>
    <property type="match status" value="1"/>
</dbReference>
<proteinExistence type="predicted"/>
<dbReference type="RefSeq" id="WP_010924965.1">
    <property type="nucleotide sequence ID" value="NC_002771.1"/>
</dbReference>
<dbReference type="InterPro" id="IPR019986">
    <property type="entry name" value="YloV-like"/>
</dbReference>
<dbReference type="GO" id="GO:0004371">
    <property type="term" value="F:glycerone kinase activity"/>
    <property type="evidence" value="ECO:0007669"/>
    <property type="project" value="InterPro"/>
</dbReference>
<dbReference type="HOGENOM" id="CLU_017496_1_0_14"/>
<evidence type="ECO:0000313" key="2">
    <source>
        <dbReference type="EMBL" id="CAC13334.1"/>
    </source>
</evidence>
<dbReference type="PANTHER" id="PTHR33434:SF4">
    <property type="entry name" value="PHOSPHATASE PROTEIN"/>
    <property type="match status" value="1"/>
</dbReference>
<dbReference type="InterPro" id="IPR048394">
    <property type="entry name" value="FakA-like_M"/>
</dbReference>
<dbReference type="PIR" id="A90532">
    <property type="entry name" value="A90532"/>
</dbReference>
<dbReference type="AlphaFoldDB" id="Q98R49"/>
<dbReference type="InterPro" id="IPR050270">
    <property type="entry name" value="DegV_domain_contain"/>
</dbReference>
<evidence type="ECO:0000313" key="3">
    <source>
        <dbReference type="Proteomes" id="UP000000528"/>
    </source>
</evidence>
<dbReference type="InterPro" id="IPR033470">
    <property type="entry name" value="FakA-like_C"/>
</dbReference>
<dbReference type="eggNOG" id="COG1461">
    <property type="taxonomic scope" value="Bacteria"/>
</dbReference>
<dbReference type="KEGG" id="mpu:MYPU_1610"/>
<dbReference type="EMBL" id="AL445563">
    <property type="protein sequence ID" value="CAC13334.1"/>
    <property type="molecule type" value="Genomic_DNA"/>
</dbReference>
<reference evidence="2 3" key="1">
    <citation type="journal article" date="2001" name="Nucleic Acids Res.">
        <title>The complete genome sequence of the murine respiratory pathogen Mycoplasma pulmonis.</title>
        <authorList>
            <person name="Chambaud I."/>
            <person name="Heilig R."/>
            <person name="Ferris S."/>
            <person name="Barbe V."/>
            <person name="Samson D."/>
            <person name="Galisson F."/>
            <person name="Moszer I."/>
            <person name="Dybvig K."/>
            <person name="Wroblewski H."/>
            <person name="Viari A."/>
            <person name="Rocha E.P.C."/>
            <person name="Blanchard A."/>
        </authorList>
    </citation>
    <scope>NUCLEOTIDE SEQUENCE [LARGE SCALE GENOMIC DNA]</scope>
    <source>
        <strain evidence="2 3">UAB CTIP</strain>
    </source>
</reference>
<evidence type="ECO:0000259" key="1">
    <source>
        <dbReference type="PROSITE" id="PS51480"/>
    </source>
</evidence>
<dbReference type="SMART" id="SM01121">
    <property type="entry name" value="Dak1_2"/>
    <property type="match status" value="1"/>
</dbReference>
<dbReference type="STRING" id="272635.gene:17576745"/>
<dbReference type="PROSITE" id="PS51480">
    <property type="entry name" value="DHAL"/>
    <property type="match status" value="1"/>
</dbReference>
<protein>
    <recommendedName>
        <fullName evidence="1">DhaL domain-containing protein</fullName>
    </recommendedName>
</protein>
<dbReference type="GO" id="GO:0006071">
    <property type="term" value="P:glycerol metabolic process"/>
    <property type="evidence" value="ECO:0007669"/>
    <property type="project" value="InterPro"/>
</dbReference>
<dbReference type="Proteomes" id="UP000000528">
    <property type="component" value="Chromosome"/>
</dbReference>
<dbReference type="Pfam" id="PF13684">
    <property type="entry name" value="FakA-like_C"/>
    <property type="match status" value="1"/>
</dbReference>
<sequence>MIKNKIGGHEWSKAFISASNNLQNHKNEINALNVFPVPDGDTGTNMVATVVDSTLLLEDEKESFIGVISEIISKNMLLSARGNSGVILSQIFKGFSLAFQSKKTINIAEAIDGFEQAYKSAYSAVLRPVEGTILTVVRETYEHLFKNKSNIDDFISFFKKAVEGAEKSLAKTPEKLPILKEVGVVDSGGRGFVEILKGFLAFFQDEPIALKQLDSSDSAFFLSKEVYDGEFGYCSEFILELNDEKIKKFNRDKFATKLEKIASSVVIIHDKNILKVHAHVEEPGVFLNMAQRFGEFTKIKIENMTAQANESKKLTNQEVTSLISKVNQVSGIVSCNLGQGFIDEMKELGCNFVIESGQSQNPSAKEIMEAIESVGAPNVFVLPNNSNIFLAAQQAAQTVKDKNVYVMQTKSQVEGIVAMEYFNHEASYEDNKELMEEALENVQTGEVTKASRSTKINDVKINKDEYLAIANGKIVGSEKTNVEAFKKVLKHLVNENSDLITIYYGDWVSKTEIEELTNFIEIKYEVEIKIKNGKQLVYDFLIGVE</sequence>
<dbReference type="InterPro" id="IPR036117">
    <property type="entry name" value="DhaL_dom_sf"/>
</dbReference>
<organism evidence="3">
    <name type="scientific">Mycoplasmopsis pulmonis (strain UAB CTIP)</name>
    <name type="common">Mycoplasma pulmonis</name>
    <dbReference type="NCBI Taxonomy" id="272635"/>
    <lineage>
        <taxon>Bacteria</taxon>
        <taxon>Bacillati</taxon>
        <taxon>Mycoplasmatota</taxon>
        <taxon>Mycoplasmoidales</taxon>
        <taxon>Metamycoplasmataceae</taxon>
        <taxon>Mycoplasmopsis</taxon>
    </lineage>
</organism>
<dbReference type="NCBIfam" id="TIGR03599">
    <property type="entry name" value="YloV"/>
    <property type="match status" value="1"/>
</dbReference>
<dbReference type="Gene3D" id="1.25.40.340">
    <property type="match status" value="1"/>
</dbReference>
<dbReference type="InterPro" id="IPR004007">
    <property type="entry name" value="DhaL_dom"/>
</dbReference>
<dbReference type="Pfam" id="PF21645">
    <property type="entry name" value="FakA-like_M"/>
    <property type="match status" value="1"/>
</dbReference>
<dbReference type="BioCyc" id="MPUL272635:G1GT6-162-MONOMER"/>
<accession>Q98R49</accession>